<dbReference type="OrthoDB" id="9798842at2"/>
<keyword evidence="3" id="KW-0963">Cytoplasm</keyword>
<reference evidence="5 6" key="1">
    <citation type="submission" date="2018-08" db="EMBL/GenBank/DDBJ databases">
        <title>Fulvimarina sp. 85, whole genome shotgun sequence.</title>
        <authorList>
            <person name="Tuo L."/>
        </authorList>
    </citation>
    <scope>NUCLEOTIDE SEQUENCE [LARGE SCALE GENOMIC DNA]</scope>
    <source>
        <strain evidence="5 6">85</strain>
    </source>
</reference>
<evidence type="ECO:0000256" key="2">
    <source>
        <dbReference type="ARBA" id="ARBA00023186"/>
    </source>
</evidence>
<dbReference type="Pfam" id="PF01774">
    <property type="entry name" value="UreD"/>
    <property type="match status" value="1"/>
</dbReference>
<organism evidence="5 6">
    <name type="scientific">Fulvimarina endophytica</name>
    <dbReference type="NCBI Taxonomy" id="2293836"/>
    <lineage>
        <taxon>Bacteria</taxon>
        <taxon>Pseudomonadati</taxon>
        <taxon>Pseudomonadota</taxon>
        <taxon>Alphaproteobacteria</taxon>
        <taxon>Hyphomicrobiales</taxon>
        <taxon>Aurantimonadaceae</taxon>
        <taxon>Fulvimarina</taxon>
    </lineage>
</organism>
<dbReference type="EMBL" id="QURL01000006">
    <property type="protein sequence ID" value="RFC62496.1"/>
    <property type="molecule type" value="Genomic_DNA"/>
</dbReference>
<dbReference type="InterPro" id="IPR002669">
    <property type="entry name" value="UreD"/>
</dbReference>
<proteinExistence type="inferred from homology"/>
<dbReference type="Proteomes" id="UP000264310">
    <property type="component" value="Unassembled WGS sequence"/>
</dbReference>
<dbReference type="GO" id="GO:0016151">
    <property type="term" value="F:nickel cation binding"/>
    <property type="evidence" value="ECO:0007669"/>
    <property type="project" value="UniProtKB-UniRule"/>
</dbReference>
<sequence length="281" mass="29940">MDAAAPEGTVGRSSPRMQRSSGTGLVSARRGAGGESRLFDLYQEGSARIRLPNSHSAGRLEAVLLNTSGGMTGGDRLAWRCEAGDGTHLTLATQTAERLYRAVDGRAETKVHLTVGRGARLDWLAQETILFDGARFSRSITCDLAEDASLLLCEPLVFGRSGMGEIVQTGALADRWTIRRAGRPVHIEALRIEGAIDDMLQGAAVAGGRRAHATVLLLSPEAEACLEPARAILGESGGASFFDGKLLVRLMATGALALRRRLLPLLLLLRGGYALPRCWSI</sequence>
<dbReference type="HAMAP" id="MF_01384">
    <property type="entry name" value="UreD"/>
    <property type="match status" value="1"/>
</dbReference>
<comment type="subcellular location">
    <subcellularLocation>
        <location evidence="3">Cytoplasm</location>
    </subcellularLocation>
</comment>
<evidence type="ECO:0000256" key="4">
    <source>
        <dbReference type="SAM" id="MobiDB-lite"/>
    </source>
</evidence>
<comment type="function">
    <text evidence="3">Required for maturation of urease via the functional incorporation of the urease nickel metallocenter.</text>
</comment>
<feature type="region of interest" description="Disordered" evidence="4">
    <location>
        <begin position="1"/>
        <end position="30"/>
    </location>
</feature>
<protein>
    <recommendedName>
        <fullName evidence="3">Urease accessory protein UreD</fullName>
    </recommendedName>
</protein>
<keyword evidence="2 3" id="KW-0143">Chaperone</keyword>
<dbReference type="PANTHER" id="PTHR33643">
    <property type="entry name" value="UREASE ACCESSORY PROTEIN D"/>
    <property type="match status" value="1"/>
</dbReference>
<comment type="caution">
    <text evidence="5">The sequence shown here is derived from an EMBL/GenBank/DDBJ whole genome shotgun (WGS) entry which is preliminary data.</text>
</comment>
<feature type="compositionally biased region" description="Polar residues" evidence="4">
    <location>
        <begin position="11"/>
        <end position="24"/>
    </location>
</feature>
<keyword evidence="6" id="KW-1185">Reference proteome</keyword>
<evidence type="ECO:0000313" key="6">
    <source>
        <dbReference type="Proteomes" id="UP000264310"/>
    </source>
</evidence>
<dbReference type="GO" id="GO:0005737">
    <property type="term" value="C:cytoplasm"/>
    <property type="evidence" value="ECO:0007669"/>
    <property type="project" value="UniProtKB-SubCell"/>
</dbReference>
<evidence type="ECO:0000256" key="3">
    <source>
        <dbReference type="HAMAP-Rule" id="MF_01384"/>
    </source>
</evidence>
<gene>
    <name evidence="3" type="primary">ureD</name>
    <name evidence="5" type="ORF">DYI37_14625</name>
</gene>
<accession>A0A371WZY0</accession>
<evidence type="ECO:0000313" key="5">
    <source>
        <dbReference type="EMBL" id="RFC62496.1"/>
    </source>
</evidence>
<name>A0A371WZY0_9HYPH</name>
<dbReference type="PANTHER" id="PTHR33643:SF1">
    <property type="entry name" value="UREASE ACCESSORY PROTEIN D"/>
    <property type="match status" value="1"/>
</dbReference>
<comment type="similarity">
    <text evidence="1 3">Belongs to the UreD family.</text>
</comment>
<dbReference type="AlphaFoldDB" id="A0A371WZY0"/>
<evidence type="ECO:0000256" key="1">
    <source>
        <dbReference type="ARBA" id="ARBA00007177"/>
    </source>
</evidence>
<comment type="subunit">
    <text evidence="3">UreD, UreF and UreG form a complex that acts as a GTP-hydrolysis-dependent molecular chaperone, activating the urease apoprotein by helping to assemble the nickel containing metallocenter of UreC. The UreE protein probably delivers the nickel.</text>
</comment>
<keyword evidence="3" id="KW-0996">Nickel insertion</keyword>